<comment type="catalytic activity">
    <reaction evidence="1 5">
        <text>S-ubiquitinyl-[E2 ubiquitin-conjugating enzyme]-L-cysteine + [acceptor protein]-L-lysine = [E2 ubiquitin-conjugating enzyme]-L-cysteine + N(6)-ubiquitinyl-[acceptor protein]-L-lysine.</text>
        <dbReference type="EC" id="2.3.2.27"/>
    </reaction>
</comment>
<evidence type="ECO:0000256" key="4">
    <source>
        <dbReference type="ARBA" id="ARBA00022723"/>
    </source>
</evidence>
<comment type="subcellular location">
    <subcellularLocation>
        <location evidence="5">Cytoplasm</location>
    </subcellularLocation>
</comment>
<dbReference type="SUPFAM" id="SSF57850">
    <property type="entry name" value="RING/U-box"/>
    <property type="match status" value="1"/>
</dbReference>
<protein>
    <recommendedName>
        <fullName evidence="5">E3 ubiquitin-protein ligase</fullName>
        <ecNumber evidence="5">2.3.2.27</ecNumber>
    </recommendedName>
</protein>
<accession>A0A8S4G8R5</accession>
<feature type="region of interest" description="Disordered" evidence="6">
    <location>
        <begin position="343"/>
        <end position="362"/>
    </location>
</feature>
<dbReference type="GO" id="GO:0007219">
    <property type="term" value="P:Notch signaling pathway"/>
    <property type="evidence" value="ECO:0007669"/>
    <property type="project" value="InterPro"/>
</dbReference>
<dbReference type="GO" id="GO:0008270">
    <property type="term" value="F:zinc ion binding"/>
    <property type="evidence" value="ECO:0007669"/>
    <property type="project" value="UniProtKB-KW"/>
</dbReference>
<dbReference type="PANTHER" id="PTHR12622">
    <property type="entry name" value="DELTEX-RELATED"/>
    <property type="match status" value="1"/>
</dbReference>
<sequence>MKCPECGEGSKCRCHKKYESKAISIKEPSSRKPKKVTWKCNLCSQSQVSLPPKLEISVDEILNRFNSLTEEVSELVRDIRSISSGLDELKVTCRFMNNQLREFTYDLTGVCVSKDDVVLADETASVGSLLNCSAGSDDVFECRDEDQPGDEDGAIVGESIIIITSRRRSDGGHPHRSQPRGGTTSVVMWTSSLVQLAGGSPTFRLPIIGQRIYEYRLGLSLPLRVRPFRLLRAVGRAVPRVPGPPRAPRAPRPRPAPPPAVALRCTHTLHLHCLNRLLQQQRANQEPLRIECLVCGRVYRSSPPPAAPSPPSPAPAGRRGARGRAAGRQHGLGAAAGRAARAAAAPSSYTRHLQSGVQGARHPAPGAPYYAVGFPRHSLLPDTPQGRQGRQVRGYTTHYYCTVCASRGLPQTLAAARHAAGPTGEGVHNTFTTGLSVLAGGFPRHSLLPDTPQGRQVRGYTTHYYCTVCASRGLPQTLAAARHAAGPTAGGFPRHSLLPDTPQGRQVLSLLRRAWEARLLFTVTRSQTTGREHVVSWRAPPPPACRQHYEPPRRPATHLATTIDALRSLLESNGNFTMRQQVAICAASGRAVTRQIWL</sequence>
<name>A0A8S4G8R5_PLUXY</name>
<dbReference type="Pfam" id="PF18102">
    <property type="entry name" value="DTC"/>
    <property type="match status" value="1"/>
</dbReference>
<dbReference type="Gene3D" id="3.30.390.130">
    <property type="match status" value="1"/>
</dbReference>
<dbReference type="GO" id="GO:0016567">
    <property type="term" value="P:protein ubiquitination"/>
    <property type="evidence" value="ECO:0007669"/>
    <property type="project" value="UniProtKB-UniRule"/>
</dbReference>
<dbReference type="GO" id="GO:0005737">
    <property type="term" value="C:cytoplasm"/>
    <property type="evidence" value="ECO:0007669"/>
    <property type="project" value="UniProtKB-SubCell"/>
</dbReference>
<evidence type="ECO:0000256" key="5">
    <source>
        <dbReference type="RuleBase" id="RU367105"/>
    </source>
</evidence>
<feature type="compositionally biased region" description="Pro residues" evidence="6">
    <location>
        <begin position="302"/>
        <end position="314"/>
    </location>
</feature>
<keyword evidence="5" id="KW-0862">Zinc</keyword>
<comment type="caution">
    <text evidence="8">The sequence shown here is derived from an EMBL/GenBank/DDBJ whole genome shotgun (WGS) entry which is preliminary data.</text>
</comment>
<evidence type="ECO:0000313" key="9">
    <source>
        <dbReference type="Proteomes" id="UP000653454"/>
    </source>
</evidence>
<feature type="domain" description="Deltex C-terminal" evidence="7">
    <location>
        <begin position="484"/>
        <end position="537"/>
    </location>
</feature>
<dbReference type="InterPro" id="IPR039398">
    <property type="entry name" value="Deltex_fam"/>
</dbReference>
<keyword evidence="3 5" id="KW-0808">Transferase</keyword>
<dbReference type="Proteomes" id="UP000653454">
    <property type="component" value="Unassembled WGS sequence"/>
</dbReference>
<dbReference type="InterPro" id="IPR039399">
    <property type="entry name" value="Deltex_C_sf"/>
</dbReference>
<evidence type="ECO:0000256" key="1">
    <source>
        <dbReference type="ARBA" id="ARBA00000900"/>
    </source>
</evidence>
<keyword evidence="4 5" id="KW-0479">Metal-binding</keyword>
<gene>
    <name evidence="8" type="ORF">PLXY2_LOCUS15109</name>
</gene>
<dbReference type="AlphaFoldDB" id="A0A8S4G8R5"/>
<organism evidence="8 9">
    <name type="scientific">Plutella xylostella</name>
    <name type="common">Diamondback moth</name>
    <name type="synonym">Plutella maculipennis</name>
    <dbReference type="NCBI Taxonomy" id="51655"/>
    <lineage>
        <taxon>Eukaryota</taxon>
        <taxon>Metazoa</taxon>
        <taxon>Ecdysozoa</taxon>
        <taxon>Arthropoda</taxon>
        <taxon>Hexapoda</taxon>
        <taxon>Insecta</taxon>
        <taxon>Pterygota</taxon>
        <taxon>Neoptera</taxon>
        <taxon>Endopterygota</taxon>
        <taxon>Lepidoptera</taxon>
        <taxon>Glossata</taxon>
        <taxon>Ditrysia</taxon>
        <taxon>Yponomeutoidea</taxon>
        <taxon>Plutellidae</taxon>
        <taxon>Plutella</taxon>
    </lineage>
</organism>
<evidence type="ECO:0000256" key="6">
    <source>
        <dbReference type="SAM" id="MobiDB-lite"/>
    </source>
</evidence>
<keyword evidence="5" id="KW-0963">Cytoplasm</keyword>
<evidence type="ECO:0000256" key="3">
    <source>
        <dbReference type="ARBA" id="ARBA00022679"/>
    </source>
</evidence>
<dbReference type="GO" id="GO:0061630">
    <property type="term" value="F:ubiquitin protein ligase activity"/>
    <property type="evidence" value="ECO:0007669"/>
    <property type="project" value="UniProtKB-UniRule"/>
</dbReference>
<keyword evidence="5" id="KW-0863">Zinc-finger</keyword>
<dbReference type="EC" id="2.3.2.27" evidence="5"/>
<evidence type="ECO:0000259" key="7">
    <source>
        <dbReference type="Pfam" id="PF18102"/>
    </source>
</evidence>
<feature type="compositionally biased region" description="Pro residues" evidence="6">
    <location>
        <begin position="241"/>
        <end position="260"/>
    </location>
</feature>
<proteinExistence type="inferred from homology"/>
<reference evidence="8" key="1">
    <citation type="submission" date="2020-11" db="EMBL/GenBank/DDBJ databases">
        <authorList>
            <person name="Whiteford S."/>
        </authorList>
    </citation>
    <scope>NUCLEOTIDE SEQUENCE</scope>
</reference>
<feature type="region of interest" description="Disordered" evidence="6">
    <location>
        <begin position="238"/>
        <end position="261"/>
    </location>
</feature>
<dbReference type="InterPro" id="IPR039396">
    <property type="entry name" value="Deltex_C"/>
</dbReference>
<evidence type="ECO:0000313" key="8">
    <source>
        <dbReference type="EMBL" id="CAG9136850.1"/>
    </source>
</evidence>
<evidence type="ECO:0000256" key="2">
    <source>
        <dbReference type="ARBA" id="ARBA00004906"/>
    </source>
</evidence>
<comment type="pathway">
    <text evidence="2 5">Protein modification; protein ubiquitination.</text>
</comment>
<dbReference type="EMBL" id="CAJHNJ030000164">
    <property type="protein sequence ID" value="CAG9136850.1"/>
    <property type="molecule type" value="Genomic_DNA"/>
</dbReference>
<keyword evidence="9" id="KW-1185">Reference proteome</keyword>
<comment type="similarity">
    <text evidence="5">Belongs to the Deltex family.</text>
</comment>
<feature type="region of interest" description="Disordered" evidence="6">
    <location>
        <begin position="302"/>
        <end position="334"/>
    </location>
</feature>